<feature type="chain" id="PRO_5009193739" evidence="2">
    <location>
        <begin position="21"/>
        <end position="154"/>
    </location>
</feature>
<evidence type="ECO:0000256" key="2">
    <source>
        <dbReference type="SAM" id="SignalP"/>
    </source>
</evidence>
<name>A0A1E7FZC9_9STRA</name>
<feature type="transmembrane region" description="Helical" evidence="1">
    <location>
        <begin position="67"/>
        <end position="95"/>
    </location>
</feature>
<dbReference type="Proteomes" id="UP000095751">
    <property type="component" value="Unassembled WGS sequence"/>
</dbReference>
<protein>
    <submittedName>
        <fullName evidence="3">Uncharacterized protein</fullName>
    </submittedName>
</protein>
<keyword evidence="4" id="KW-1185">Reference proteome</keyword>
<reference evidence="3 4" key="1">
    <citation type="submission" date="2016-09" db="EMBL/GenBank/DDBJ databases">
        <title>Extensive genetic diversity and differential bi-allelic expression allows diatom success in the polar Southern Ocean.</title>
        <authorList>
            <consortium name="DOE Joint Genome Institute"/>
            <person name="Mock T."/>
            <person name="Otillar R.P."/>
            <person name="Strauss J."/>
            <person name="Dupont C."/>
            <person name="Frickenhaus S."/>
            <person name="Maumus F."/>
            <person name="Mcmullan M."/>
            <person name="Sanges R."/>
            <person name="Schmutz J."/>
            <person name="Toseland A."/>
            <person name="Valas R."/>
            <person name="Veluchamy A."/>
            <person name="Ward B.J."/>
            <person name="Allen A."/>
            <person name="Barry K."/>
            <person name="Falciatore A."/>
            <person name="Ferrante M."/>
            <person name="Fortunato A.E."/>
            <person name="Gloeckner G."/>
            <person name="Gruber A."/>
            <person name="Hipkin R."/>
            <person name="Janech M."/>
            <person name="Kroth P."/>
            <person name="Leese F."/>
            <person name="Lindquist E."/>
            <person name="Lyon B.R."/>
            <person name="Martin J."/>
            <person name="Mayer C."/>
            <person name="Parker M."/>
            <person name="Quesneville H."/>
            <person name="Raymond J."/>
            <person name="Uhlig C."/>
            <person name="Valentin K.U."/>
            <person name="Worden A.Z."/>
            <person name="Armbrust E.V."/>
            <person name="Bowler C."/>
            <person name="Green B."/>
            <person name="Moulton V."/>
            <person name="Van Oosterhout C."/>
            <person name="Grigoriev I."/>
        </authorList>
    </citation>
    <scope>NUCLEOTIDE SEQUENCE [LARGE SCALE GENOMIC DNA]</scope>
    <source>
        <strain evidence="3 4">CCMP1102</strain>
    </source>
</reference>
<evidence type="ECO:0000313" key="3">
    <source>
        <dbReference type="EMBL" id="OEU23498.1"/>
    </source>
</evidence>
<feature type="signal peptide" evidence="2">
    <location>
        <begin position="1"/>
        <end position="20"/>
    </location>
</feature>
<dbReference type="EMBL" id="KV784353">
    <property type="protein sequence ID" value="OEU23498.1"/>
    <property type="molecule type" value="Genomic_DNA"/>
</dbReference>
<sequence>MKLIISFLVVIFISSVGINAFTTPVATVAKNTFTRLQAQQQPNDNNADADADVYSRRDAFRKSATTFASVASVGVVLATTTVIMIPTMPAHADIYDDQEKERKLKRAQDSEEQKKLIPKILLGGVGLSSVFIIPNLIRLAKKILSGGNNDGYGS</sequence>
<keyword evidence="2" id="KW-0732">Signal</keyword>
<dbReference type="InParanoid" id="A0A1E7FZC9"/>
<evidence type="ECO:0000256" key="1">
    <source>
        <dbReference type="SAM" id="Phobius"/>
    </source>
</evidence>
<dbReference type="OrthoDB" id="10639014at2759"/>
<dbReference type="KEGG" id="fcy:FRACYDRAFT_233667"/>
<keyword evidence="1" id="KW-0472">Membrane</keyword>
<feature type="transmembrane region" description="Helical" evidence="1">
    <location>
        <begin position="116"/>
        <end position="137"/>
    </location>
</feature>
<gene>
    <name evidence="3" type="ORF">FRACYDRAFT_233667</name>
</gene>
<evidence type="ECO:0000313" key="4">
    <source>
        <dbReference type="Proteomes" id="UP000095751"/>
    </source>
</evidence>
<dbReference type="AlphaFoldDB" id="A0A1E7FZC9"/>
<organism evidence="3 4">
    <name type="scientific">Fragilariopsis cylindrus CCMP1102</name>
    <dbReference type="NCBI Taxonomy" id="635003"/>
    <lineage>
        <taxon>Eukaryota</taxon>
        <taxon>Sar</taxon>
        <taxon>Stramenopiles</taxon>
        <taxon>Ochrophyta</taxon>
        <taxon>Bacillariophyta</taxon>
        <taxon>Bacillariophyceae</taxon>
        <taxon>Bacillariophycidae</taxon>
        <taxon>Bacillariales</taxon>
        <taxon>Bacillariaceae</taxon>
        <taxon>Fragilariopsis</taxon>
    </lineage>
</organism>
<keyword evidence="1" id="KW-1133">Transmembrane helix</keyword>
<accession>A0A1E7FZC9</accession>
<keyword evidence="1" id="KW-0812">Transmembrane</keyword>
<proteinExistence type="predicted"/>